<keyword evidence="1" id="KW-0812">Transmembrane</keyword>
<dbReference type="Proteomes" id="UP000319897">
    <property type="component" value="Unassembled WGS sequence"/>
</dbReference>
<protein>
    <recommendedName>
        <fullName evidence="4">DUF4231 domain-containing protein</fullName>
    </recommendedName>
</protein>
<comment type="caution">
    <text evidence="2">The sequence shown here is derived from an EMBL/GenBank/DDBJ whole genome shotgun (WGS) entry which is preliminary data.</text>
</comment>
<feature type="transmembrane region" description="Helical" evidence="1">
    <location>
        <begin position="22"/>
        <end position="43"/>
    </location>
</feature>
<evidence type="ECO:0000313" key="3">
    <source>
        <dbReference type="Proteomes" id="UP000319897"/>
    </source>
</evidence>
<accession>A0A501XDU4</accession>
<feature type="transmembrane region" description="Helical" evidence="1">
    <location>
        <begin position="55"/>
        <end position="73"/>
    </location>
</feature>
<proteinExistence type="predicted"/>
<evidence type="ECO:0000313" key="2">
    <source>
        <dbReference type="EMBL" id="TPE58765.1"/>
    </source>
</evidence>
<evidence type="ECO:0008006" key="4">
    <source>
        <dbReference type="Google" id="ProtNLM"/>
    </source>
</evidence>
<keyword evidence="1" id="KW-1133">Transmembrane helix</keyword>
<keyword evidence="1" id="KW-0472">Membrane</keyword>
<evidence type="ECO:0000256" key="1">
    <source>
        <dbReference type="SAM" id="Phobius"/>
    </source>
</evidence>
<dbReference type="AlphaFoldDB" id="A0A501XDU4"/>
<organism evidence="2 3">
    <name type="scientific">Sandaracinobacter neustonicus</name>
    <dbReference type="NCBI Taxonomy" id="1715348"/>
    <lineage>
        <taxon>Bacteria</taxon>
        <taxon>Pseudomonadati</taxon>
        <taxon>Pseudomonadota</taxon>
        <taxon>Alphaproteobacteria</taxon>
        <taxon>Sphingomonadales</taxon>
        <taxon>Sphingosinicellaceae</taxon>
        <taxon>Sandaracinobacter</taxon>
    </lineage>
</organism>
<keyword evidence="3" id="KW-1185">Reference proteome</keyword>
<name>A0A501XDU4_9SPHN</name>
<dbReference type="EMBL" id="VFSU01000034">
    <property type="protein sequence ID" value="TPE58765.1"/>
    <property type="molecule type" value="Genomic_DNA"/>
</dbReference>
<dbReference type="RefSeq" id="WP_140929617.1">
    <property type="nucleotide sequence ID" value="NZ_VFSU01000034.1"/>
</dbReference>
<reference evidence="2 3" key="1">
    <citation type="submission" date="2019-06" db="EMBL/GenBank/DDBJ databases">
        <authorList>
            <person name="Lee I."/>
            <person name="Jang G.I."/>
            <person name="Hwang C.Y."/>
        </authorList>
    </citation>
    <scope>NUCLEOTIDE SEQUENCE [LARGE SCALE GENOMIC DNA]</scope>
    <source>
        <strain evidence="2 3">PAMC 28131</strain>
    </source>
</reference>
<sequence>MTTPDAIAEQAAIADTWRKLHWSWYGFFYGLSFASIFLSTLVAAKPAGLGWTDDFYGVLAWILAVVTASLTLFRPQQRATRYRQGWMLLDLALDKYRLLGGKPEDVFAAREAGERLIHQSQE</sequence>
<gene>
    <name evidence="2" type="ORF">FJQ54_17115</name>
</gene>